<keyword evidence="3" id="KW-0813">Transport</keyword>
<reference evidence="10" key="1">
    <citation type="submission" date="2016-10" db="EMBL/GenBank/DDBJ databases">
        <authorList>
            <person name="Varghese N."/>
            <person name="Submissions S."/>
        </authorList>
    </citation>
    <scope>NUCLEOTIDE SEQUENCE [LARGE SCALE GENOMIC DNA]</scope>
    <source>
        <strain evidence="10">CCM 7469</strain>
    </source>
</reference>
<dbReference type="EMBL" id="FNDS01000001">
    <property type="protein sequence ID" value="SDH40601.1"/>
    <property type="molecule type" value="Genomic_DNA"/>
</dbReference>
<dbReference type="Pfam" id="PF01547">
    <property type="entry name" value="SBP_bac_1"/>
    <property type="match status" value="1"/>
</dbReference>
<dbReference type="SUPFAM" id="SSF53850">
    <property type="entry name" value="Periplasmic binding protein-like II"/>
    <property type="match status" value="1"/>
</dbReference>
<keyword evidence="4 8" id="KW-0732">Signal</keyword>
<gene>
    <name evidence="9" type="ORF">SAMN05216272_101399</name>
</gene>
<dbReference type="GO" id="GO:0042597">
    <property type="term" value="C:periplasmic space"/>
    <property type="evidence" value="ECO:0007669"/>
    <property type="project" value="UniProtKB-SubCell"/>
</dbReference>
<evidence type="ECO:0000256" key="1">
    <source>
        <dbReference type="ARBA" id="ARBA00004418"/>
    </source>
</evidence>
<feature type="region of interest" description="Disordered" evidence="7">
    <location>
        <begin position="1"/>
        <end position="22"/>
    </location>
</feature>
<sequence length="442" mass="47796">MPWIDSDHRKRRLAPNNKKRSSPMNALRRLSVAVCLSSFCLSPLAHAGEVEVLHWWTSPGEARAAETLKKLVQAKGHTWKDFAVAGGGGEAAMTVLKTRAVSGNPPAAAQIKGPDIQEWGQLGLLADLNAVAAEGKWDQLLPPQVAQVMKYKGEYVAVPVNVHRVNWLYINPEVFKKAGATPPTTLDEFFAAADKLKAAGFVALAHGSQPWQDGTLFENLVLSKMGPEGYRKAFVEQDKATLTGAPMVEVFAALKKLRGYMDADAAGREWNVATSMVINGKAGMQIMGDWAKSEFTAAGKVAGKDYQCLPFPGTQQDFDYNIDSLVMFKLNNAENRKAQEDLARAVLDPAFQKDFNLAKGSIPVRLDADMSPFDACAQQSMKDFKAASASGNLVPSMAHSMAASSYVQGAIFDVVTNFFNDPSADPQKAAQQLYAAIEAAAQ</sequence>
<evidence type="ECO:0000256" key="7">
    <source>
        <dbReference type="SAM" id="MobiDB-lite"/>
    </source>
</evidence>
<proteinExistence type="inferred from homology"/>
<feature type="chain" id="PRO_5011712748" description="Probable sugar-binding periplasmic protein" evidence="8">
    <location>
        <begin position="48"/>
        <end position="442"/>
    </location>
</feature>
<evidence type="ECO:0000256" key="8">
    <source>
        <dbReference type="SAM" id="SignalP"/>
    </source>
</evidence>
<protein>
    <recommendedName>
        <fullName evidence="6">Probable sugar-binding periplasmic protein</fullName>
    </recommendedName>
</protein>
<organism evidence="9 10">
    <name type="scientific">Pseudomonas panipatensis</name>
    <dbReference type="NCBI Taxonomy" id="428992"/>
    <lineage>
        <taxon>Bacteria</taxon>
        <taxon>Pseudomonadati</taxon>
        <taxon>Pseudomonadota</taxon>
        <taxon>Gammaproteobacteria</taxon>
        <taxon>Pseudomonadales</taxon>
        <taxon>Pseudomonadaceae</taxon>
        <taxon>Pseudomonas</taxon>
    </lineage>
</organism>
<dbReference type="STRING" id="428992.SAMN05216272_101399"/>
<dbReference type="InterPro" id="IPR006059">
    <property type="entry name" value="SBP"/>
</dbReference>
<dbReference type="AlphaFoldDB" id="A0A1G8C543"/>
<evidence type="ECO:0000313" key="9">
    <source>
        <dbReference type="EMBL" id="SDH40601.1"/>
    </source>
</evidence>
<evidence type="ECO:0000256" key="3">
    <source>
        <dbReference type="ARBA" id="ARBA00022448"/>
    </source>
</evidence>
<keyword evidence="10" id="KW-1185">Reference proteome</keyword>
<dbReference type="PANTHER" id="PTHR43649:SF28">
    <property type="entry name" value="BINDING PROTEIN COMPONENT OF ABC SUGAR TRANSPORTER-RELATED"/>
    <property type="match status" value="1"/>
</dbReference>
<feature type="signal peptide" evidence="8">
    <location>
        <begin position="1"/>
        <end position="47"/>
    </location>
</feature>
<dbReference type="InterPro" id="IPR050490">
    <property type="entry name" value="Bact_solute-bd_prot1"/>
</dbReference>
<dbReference type="Proteomes" id="UP000199636">
    <property type="component" value="Unassembled WGS sequence"/>
</dbReference>
<evidence type="ECO:0000256" key="4">
    <source>
        <dbReference type="ARBA" id="ARBA00022729"/>
    </source>
</evidence>
<evidence type="ECO:0000313" key="10">
    <source>
        <dbReference type="Proteomes" id="UP000199636"/>
    </source>
</evidence>
<dbReference type="PANTHER" id="PTHR43649">
    <property type="entry name" value="ARABINOSE-BINDING PROTEIN-RELATED"/>
    <property type="match status" value="1"/>
</dbReference>
<comment type="similarity">
    <text evidence="2">Belongs to the bacterial solute-binding protein 1 family.</text>
</comment>
<evidence type="ECO:0000256" key="2">
    <source>
        <dbReference type="ARBA" id="ARBA00008520"/>
    </source>
</evidence>
<name>A0A1G8C543_9PSED</name>
<evidence type="ECO:0000256" key="6">
    <source>
        <dbReference type="ARBA" id="ARBA00049753"/>
    </source>
</evidence>
<dbReference type="Gene3D" id="3.40.190.10">
    <property type="entry name" value="Periplasmic binding protein-like II"/>
    <property type="match status" value="2"/>
</dbReference>
<accession>A0A1G8C543</accession>
<comment type="function">
    <text evidence="5">Part of a binding-protein-dependent transport system for a sugar.</text>
</comment>
<feature type="compositionally biased region" description="Basic residues" evidence="7">
    <location>
        <begin position="9"/>
        <end position="21"/>
    </location>
</feature>
<evidence type="ECO:0000256" key="5">
    <source>
        <dbReference type="ARBA" id="ARBA00049629"/>
    </source>
</evidence>
<comment type="subcellular location">
    <subcellularLocation>
        <location evidence="1">Periplasm</location>
    </subcellularLocation>
</comment>